<dbReference type="Gene3D" id="1.20.1260.120">
    <property type="entry name" value="Protein of unknown function DUF2935"/>
    <property type="match status" value="1"/>
</dbReference>
<dbReference type="Proteomes" id="UP000007392">
    <property type="component" value="Chromosome"/>
</dbReference>
<dbReference type="HOGENOM" id="CLU_073785_1_0_9"/>
<dbReference type="EMBL" id="CP003422">
    <property type="protein sequence ID" value="AFH65399.2"/>
    <property type="molecule type" value="Genomic_DNA"/>
</dbReference>
<evidence type="ECO:0000313" key="2">
    <source>
        <dbReference type="Proteomes" id="UP000007392"/>
    </source>
</evidence>
<reference evidence="1 2" key="1">
    <citation type="submission" date="2013-06" db="EMBL/GenBank/DDBJ databases">
        <title>Complete genome sequence of Paenibacillus mucilaginosus K02.</title>
        <authorList>
            <person name="Xiao B."/>
            <person name="Sun L."/>
            <person name="Xiao L."/>
            <person name="Lian B."/>
        </authorList>
    </citation>
    <scope>NUCLEOTIDE SEQUENCE [LARGE SCALE GENOMIC DNA]</scope>
    <source>
        <strain evidence="1 2">K02</strain>
    </source>
</reference>
<dbReference type="Pfam" id="PF11155">
    <property type="entry name" value="DUF2935"/>
    <property type="match status" value="2"/>
</dbReference>
<name>I0BSQ2_9BACL</name>
<dbReference type="KEGG" id="pmw:B2K_32640"/>
<organism evidence="1 2">
    <name type="scientific">Paenibacillus mucilaginosus K02</name>
    <dbReference type="NCBI Taxonomy" id="997761"/>
    <lineage>
        <taxon>Bacteria</taxon>
        <taxon>Bacillati</taxon>
        <taxon>Bacillota</taxon>
        <taxon>Bacilli</taxon>
        <taxon>Bacillales</taxon>
        <taxon>Paenibacillaceae</taxon>
        <taxon>Paenibacillus</taxon>
    </lineage>
</organism>
<accession>I0BSQ2</accession>
<dbReference type="AlphaFoldDB" id="I0BSQ2"/>
<protein>
    <recommendedName>
        <fullName evidence="3">DUF2935 domain-containing protein</fullName>
    </recommendedName>
</protein>
<evidence type="ECO:0000313" key="1">
    <source>
        <dbReference type="EMBL" id="AFH65399.2"/>
    </source>
</evidence>
<dbReference type="SUPFAM" id="SSF158430">
    <property type="entry name" value="Bacillus cereus metalloprotein-like"/>
    <property type="match status" value="2"/>
</dbReference>
<sequence>MLNADTAAFWTRNLRDHALFVYDTLSPQEEAERQRALYYLRWFDTRLKEDPSANPRRLLPGAESLRIFLLHLLRRQLTEGLGILLTPTYISHTVSENEEALRVLGSSPGASSTDPQLRSHLLWLPVLAGDAFVIQGALDEVEKEHVRTYIGHTQRFEDAYAYAVELAGFLRTGLTDFPAITRFREIVRRETEAFLVSLRELERLEAGNLVLDKLPLVFVEHIRRETEFYVGTLG</sequence>
<dbReference type="InterPro" id="IPR021328">
    <property type="entry name" value="CotB-like"/>
</dbReference>
<gene>
    <name evidence="1" type="ORF">B2K_32640</name>
</gene>
<evidence type="ECO:0008006" key="3">
    <source>
        <dbReference type="Google" id="ProtNLM"/>
    </source>
</evidence>
<proteinExistence type="predicted"/>